<keyword evidence="9 14" id="KW-0413">Isomerase</keyword>
<accession>A0A7G2CNM6</accession>
<dbReference type="GO" id="GO:0006635">
    <property type="term" value="P:fatty acid beta-oxidation"/>
    <property type="evidence" value="ECO:0007669"/>
    <property type="project" value="UniProtKB-UniPathway"/>
</dbReference>
<dbReference type="PANTHER" id="PTHR23309">
    <property type="entry name" value="3-HYDROXYACYL-COA DEHYROGENASE"/>
    <property type="match status" value="1"/>
</dbReference>
<evidence type="ECO:0000256" key="6">
    <source>
        <dbReference type="ARBA" id="ARBA00023027"/>
    </source>
</evidence>
<evidence type="ECO:0000256" key="7">
    <source>
        <dbReference type="ARBA" id="ARBA00023098"/>
    </source>
</evidence>
<dbReference type="OrthoDB" id="2018133at2759"/>
<dbReference type="PANTHER" id="PTHR23309:SF49">
    <property type="entry name" value="PEROXISOMAL BIFUNCTIONAL ENZYME"/>
    <property type="match status" value="1"/>
</dbReference>
<keyword evidence="5" id="KW-0560">Oxidoreductase</keyword>
<keyword evidence="8" id="KW-0576">Peroxisome</keyword>
<dbReference type="InterPro" id="IPR006108">
    <property type="entry name" value="3HC_DH_C"/>
</dbReference>
<dbReference type="InterPro" id="IPR029045">
    <property type="entry name" value="ClpP/crotonase-like_dom_sf"/>
</dbReference>
<dbReference type="GO" id="GO:0003857">
    <property type="term" value="F:(3S)-3-hydroxyacyl-CoA dehydrogenase (NAD+) activity"/>
    <property type="evidence" value="ECO:0007669"/>
    <property type="project" value="TreeGrafter"/>
</dbReference>
<reference evidence="14 15" key="1">
    <citation type="submission" date="2020-08" db="EMBL/GenBank/DDBJ databases">
        <authorList>
            <person name="Newling K."/>
            <person name="Davey J."/>
            <person name="Forrester S."/>
        </authorList>
    </citation>
    <scope>NUCLEOTIDE SEQUENCE [LARGE SCALE GENOMIC DNA]</scope>
    <source>
        <strain evidence="15">Crithidia deanei Carvalho (ATCC PRA-265)</strain>
    </source>
</reference>
<dbReference type="GO" id="GO:0005777">
    <property type="term" value="C:peroxisome"/>
    <property type="evidence" value="ECO:0007669"/>
    <property type="project" value="UniProtKB-SubCell"/>
</dbReference>
<dbReference type="VEuPathDB" id="TriTrypDB:ADEAN_000899000"/>
<comment type="subunit">
    <text evidence="3">Monomer.</text>
</comment>
<keyword evidence="7" id="KW-0443">Lipid metabolism</keyword>
<feature type="domain" description="3-hydroxyacyl-CoA dehydrogenase C-terminal" evidence="12">
    <location>
        <begin position="444"/>
        <end position="541"/>
    </location>
</feature>
<dbReference type="EMBL" id="LR877165">
    <property type="protein sequence ID" value="CAD2221458.1"/>
    <property type="molecule type" value="Genomic_DNA"/>
</dbReference>
<name>A0A7G2CNM6_9TRYP</name>
<dbReference type="Proteomes" id="UP000515908">
    <property type="component" value="Chromosome 21"/>
</dbReference>
<dbReference type="Gene3D" id="1.10.1040.50">
    <property type="match status" value="1"/>
</dbReference>
<comment type="pathway">
    <text evidence="2">Lipid metabolism; fatty acid beta-oxidation.</text>
</comment>
<evidence type="ECO:0000256" key="5">
    <source>
        <dbReference type="ARBA" id="ARBA00023002"/>
    </source>
</evidence>
<evidence type="ECO:0000256" key="4">
    <source>
        <dbReference type="ARBA" id="ARBA00022832"/>
    </source>
</evidence>
<dbReference type="CDD" id="cd06558">
    <property type="entry name" value="crotonase-like"/>
    <property type="match status" value="1"/>
</dbReference>
<protein>
    <submittedName>
        <fullName evidence="14">Enoyl-CoA hydratase/isomerase/3-hydroxyacyl-CoA dehydrogenase, NAD binding domain/3-hydroxyacyl-CoA dehydrogenase, C-terminal domain containing protein, putative</fullName>
    </submittedName>
</protein>
<sequence length="704" mass="79099">MIEGYVIPVVAVVDGVCSSWGLELALSCHILCASEVARFRVPEVHFGVVPCGGGTLRLCRRVGLVKALGVLCSGAKFSCKQAKQIGLCDTVVSHSTIPNMLEEAKKAVLEMIRERVIGSDRQTSPHVELDMAMKYAGLVRSVRQFTRIGSVLTNRALFAWTEHKIRDTYPRDVTTVYHPLRAVQLAVRYQHNRTAYLEKEKAFYKKCATSAEGQCAQHVMWAASGPLRDYLKEFSMTTTLPPPHLCFSQNAPHIQMIAVIGAGTMGTSIAMMLLYHFRNKRIVLVEMDDARKQSALYDLKRFLEFSIAEGRITRWMKEDYLSRLQLIGSPAEPLPPVLAQCDLVIECAPEVAELKKNIFSHLDKLCKRSCIFATGSSTRRVEEIERATQRPDLVIGLHFYPPANQSPIVEVSCGPKTGRAVVHTVVELMLGCGKHTVLSYDRAGYTGARILQSGLYQAYALLEDGCLPYQVDRALKKIFRFKHGVFELEDIIGVDAAAMARRNRSEGPSSSLPPRAVYDIADRLVQKGTLGRKTGEGWYKYRYDRVTPNSRSRSAFGTTNKVDNRARYALLSTREMVPEVSRDVEILTMRVSKEKHIMRRDVDNKEIIERILLAMINEAAIMLSEGYVKHASDIDCISVFAHGFPMTKGGLLHYADHHWGPKELVRLMRVYHRSLTSHTFPAPCNVLLSMVEQHLTFEEKFPPL</sequence>
<dbReference type="GO" id="GO:0016853">
    <property type="term" value="F:isomerase activity"/>
    <property type="evidence" value="ECO:0007669"/>
    <property type="project" value="UniProtKB-KW"/>
</dbReference>
<dbReference type="InterPro" id="IPR008927">
    <property type="entry name" value="6-PGluconate_DH-like_C_sf"/>
</dbReference>
<keyword evidence="10" id="KW-0456">Lyase</keyword>
<organism evidence="14 15">
    <name type="scientific">Angomonas deanei</name>
    <dbReference type="NCBI Taxonomy" id="59799"/>
    <lineage>
        <taxon>Eukaryota</taxon>
        <taxon>Discoba</taxon>
        <taxon>Euglenozoa</taxon>
        <taxon>Kinetoplastea</taxon>
        <taxon>Metakinetoplastina</taxon>
        <taxon>Trypanosomatida</taxon>
        <taxon>Trypanosomatidae</taxon>
        <taxon>Strigomonadinae</taxon>
        <taxon>Angomonas</taxon>
    </lineage>
</organism>
<evidence type="ECO:0000259" key="12">
    <source>
        <dbReference type="Pfam" id="PF00725"/>
    </source>
</evidence>
<evidence type="ECO:0000256" key="1">
    <source>
        <dbReference type="ARBA" id="ARBA00004275"/>
    </source>
</evidence>
<evidence type="ECO:0000256" key="10">
    <source>
        <dbReference type="ARBA" id="ARBA00023239"/>
    </source>
</evidence>
<evidence type="ECO:0000259" key="13">
    <source>
        <dbReference type="Pfam" id="PF02737"/>
    </source>
</evidence>
<dbReference type="SUPFAM" id="SSF48179">
    <property type="entry name" value="6-phosphogluconate dehydrogenase C-terminal domain-like"/>
    <property type="match status" value="2"/>
</dbReference>
<dbReference type="InterPro" id="IPR001753">
    <property type="entry name" value="Enoyl-CoA_hydra/iso"/>
</dbReference>
<evidence type="ECO:0000256" key="8">
    <source>
        <dbReference type="ARBA" id="ARBA00023140"/>
    </source>
</evidence>
<dbReference type="InterPro" id="IPR036291">
    <property type="entry name" value="NAD(P)-bd_dom_sf"/>
</dbReference>
<keyword evidence="11" id="KW-0511">Multifunctional enzyme</keyword>
<gene>
    <name evidence="14" type="ORF">ADEAN_000899000</name>
</gene>
<dbReference type="GO" id="GO:0004300">
    <property type="term" value="F:enoyl-CoA hydratase activity"/>
    <property type="evidence" value="ECO:0007669"/>
    <property type="project" value="UniProtKB-ARBA"/>
</dbReference>
<evidence type="ECO:0000256" key="9">
    <source>
        <dbReference type="ARBA" id="ARBA00023235"/>
    </source>
</evidence>
<evidence type="ECO:0000256" key="3">
    <source>
        <dbReference type="ARBA" id="ARBA00011245"/>
    </source>
</evidence>
<dbReference type="Pfam" id="PF00378">
    <property type="entry name" value="ECH_1"/>
    <property type="match status" value="1"/>
</dbReference>
<feature type="domain" description="3-hydroxyacyl-CoA dehydrogenase NAD binding" evidence="13">
    <location>
        <begin position="257"/>
        <end position="439"/>
    </location>
</feature>
<dbReference type="AlphaFoldDB" id="A0A7G2CNM6"/>
<evidence type="ECO:0000256" key="2">
    <source>
        <dbReference type="ARBA" id="ARBA00005005"/>
    </source>
</evidence>
<evidence type="ECO:0000256" key="11">
    <source>
        <dbReference type="ARBA" id="ARBA00023268"/>
    </source>
</evidence>
<dbReference type="Gene3D" id="3.40.50.720">
    <property type="entry name" value="NAD(P)-binding Rossmann-like Domain"/>
    <property type="match status" value="1"/>
</dbReference>
<proteinExistence type="predicted"/>
<dbReference type="SUPFAM" id="SSF51735">
    <property type="entry name" value="NAD(P)-binding Rossmann-fold domains"/>
    <property type="match status" value="1"/>
</dbReference>
<keyword evidence="6" id="KW-0520">NAD</keyword>
<dbReference type="SUPFAM" id="SSF52096">
    <property type="entry name" value="ClpP/crotonase"/>
    <property type="match status" value="1"/>
</dbReference>
<keyword evidence="4" id="KW-0276">Fatty acid metabolism</keyword>
<evidence type="ECO:0000313" key="15">
    <source>
        <dbReference type="Proteomes" id="UP000515908"/>
    </source>
</evidence>
<dbReference type="GO" id="GO:0070403">
    <property type="term" value="F:NAD+ binding"/>
    <property type="evidence" value="ECO:0007669"/>
    <property type="project" value="InterPro"/>
</dbReference>
<dbReference type="InterPro" id="IPR006176">
    <property type="entry name" value="3-OHacyl-CoA_DH_NAD-bd"/>
</dbReference>
<dbReference type="UniPathway" id="UPA00659"/>
<evidence type="ECO:0000313" key="14">
    <source>
        <dbReference type="EMBL" id="CAD2221458.1"/>
    </source>
</evidence>
<comment type="subcellular location">
    <subcellularLocation>
        <location evidence="1">Peroxisome</location>
    </subcellularLocation>
</comment>
<dbReference type="Pfam" id="PF02737">
    <property type="entry name" value="3HCDH_N"/>
    <property type="match status" value="1"/>
</dbReference>
<dbReference type="Gene3D" id="3.90.226.10">
    <property type="entry name" value="2-enoyl-CoA Hydratase, Chain A, domain 1"/>
    <property type="match status" value="1"/>
</dbReference>
<dbReference type="Pfam" id="PF00725">
    <property type="entry name" value="3HCDH"/>
    <property type="match status" value="1"/>
</dbReference>
<keyword evidence="15" id="KW-1185">Reference proteome</keyword>